<feature type="transmembrane region" description="Helical" evidence="6">
    <location>
        <begin position="309"/>
        <end position="333"/>
    </location>
</feature>
<dbReference type="Gene3D" id="1.20.1250.20">
    <property type="entry name" value="MFS general substrate transporter like domains"/>
    <property type="match status" value="1"/>
</dbReference>
<evidence type="ECO:0000256" key="4">
    <source>
        <dbReference type="ARBA" id="ARBA00022989"/>
    </source>
</evidence>
<proteinExistence type="predicted"/>
<gene>
    <name evidence="8" type="ORF">HW532_19485</name>
</gene>
<name>A0A7S8C7E5_9HYPH</name>
<feature type="transmembrane region" description="Helical" evidence="6">
    <location>
        <begin position="213"/>
        <end position="235"/>
    </location>
</feature>
<keyword evidence="9" id="KW-1185">Reference proteome</keyword>
<feature type="transmembrane region" description="Helical" evidence="6">
    <location>
        <begin position="372"/>
        <end position="394"/>
    </location>
</feature>
<dbReference type="AlphaFoldDB" id="A0A7S8C7E5"/>
<reference evidence="8 9" key="1">
    <citation type="submission" date="2020-06" db="EMBL/GenBank/DDBJ databases">
        <title>Genome sequence of 2 isolates from Red Sea Mangroves.</title>
        <authorList>
            <person name="Sefrji F."/>
            <person name="Michoud G."/>
            <person name="Merlino G."/>
            <person name="Daffonchio D."/>
        </authorList>
    </citation>
    <scope>NUCLEOTIDE SEQUENCE [LARGE SCALE GENOMIC DNA]</scope>
    <source>
        <strain evidence="8 9">R1DC25</strain>
    </source>
</reference>
<keyword evidence="3 6" id="KW-0812">Transmembrane</keyword>
<sequence length="401" mass="39973">MSRTVLSRAAGGAARIGDGRLMVPGLALATGAVVTTEFVVVGLLPVLADDLDITLDRAGWLVSGFALSAAVAGPAVTLAAARWRPRPVLVLSLVAFGLANLAAALLPVYGVLMGARMIQGAILTHFVSLASALAASRAGPRNAGRAIGQVNMGAVMAIVIAVPAGAAFADLFGWRAVLAGLGAATLASAGLVRATTPPSTSPDQPPPWRQARILLGLPFLLHLALSACLFTAMFASYSYIAAFLKEVAGLSGPEAALALLGFGLAGIAGNWLASRLVDRDATALTTLVALLLVAAVSALPLAVGDMASVLALLGLWGAAHTAAFVSCQVRVMFAGAEAPAFAASLNIAVCNLGIAAGAALGGWIIQSFGLEAIALGSAATGLAAVAIGLVLHTLQRGSDAG</sequence>
<dbReference type="RefSeq" id="WP_213162060.1">
    <property type="nucleotide sequence ID" value="NZ_CP058214.1"/>
</dbReference>
<feature type="transmembrane region" description="Helical" evidence="6">
    <location>
        <begin position="345"/>
        <end position="366"/>
    </location>
</feature>
<dbReference type="InterPro" id="IPR036259">
    <property type="entry name" value="MFS_trans_sf"/>
</dbReference>
<dbReference type="GO" id="GO:0022857">
    <property type="term" value="F:transmembrane transporter activity"/>
    <property type="evidence" value="ECO:0007669"/>
    <property type="project" value="InterPro"/>
</dbReference>
<feature type="transmembrane region" description="Helical" evidence="6">
    <location>
        <begin position="88"/>
        <end position="111"/>
    </location>
</feature>
<feature type="transmembrane region" description="Helical" evidence="6">
    <location>
        <begin position="255"/>
        <end position="272"/>
    </location>
</feature>
<dbReference type="EMBL" id="CP058214">
    <property type="protein sequence ID" value="QPC44691.1"/>
    <property type="molecule type" value="Genomic_DNA"/>
</dbReference>
<comment type="subcellular location">
    <subcellularLocation>
        <location evidence="1">Cell membrane</location>
        <topology evidence="1">Multi-pass membrane protein</topology>
    </subcellularLocation>
</comment>
<feature type="transmembrane region" description="Helical" evidence="6">
    <location>
        <begin position="21"/>
        <end position="48"/>
    </location>
</feature>
<feature type="transmembrane region" description="Helical" evidence="6">
    <location>
        <begin position="60"/>
        <end position="81"/>
    </location>
</feature>
<feature type="transmembrane region" description="Helical" evidence="6">
    <location>
        <begin position="117"/>
        <end position="135"/>
    </location>
</feature>
<accession>A0A7S8C7E5</accession>
<dbReference type="CDD" id="cd17324">
    <property type="entry name" value="MFS_NepI_like"/>
    <property type="match status" value="1"/>
</dbReference>
<dbReference type="PANTHER" id="PTHR43124:SF10">
    <property type="entry name" value="PURINE EFFLUX PUMP PBUE"/>
    <property type="match status" value="1"/>
</dbReference>
<protein>
    <submittedName>
        <fullName evidence="8">MFS transporter</fullName>
    </submittedName>
</protein>
<dbReference type="InterPro" id="IPR050189">
    <property type="entry name" value="MFS_Efflux_Transporters"/>
</dbReference>
<evidence type="ECO:0000256" key="2">
    <source>
        <dbReference type="ARBA" id="ARBA00022475"/>
    </source>
</evidence>
<dbReference type="Proteomes" id="UP000593594">
    <property type="component" value="Chromosome"/>
</dbReference>
<evidence type="ECO:0000256" key="6">
    <source>
        <dbReference type="SAM" id="Phobius"/>
    </source>
</evidence>
<keyword evidence="4 6" id="KW-1133">Transmembrane helix</keyword>
<evidence type="ECO:0000313" key="8">
    <source>
        <dbReference type="EMBL" id="QPC44691.1"/>
    </source>
</evidence>
<feature type="transmembrane region" description="Helical" evidence="6">
    <location>
        <begin position="147"/>
        <end position="166"/>
    </location>
</feature>
<feature type="domain" description="Major facilitator superfamily (MFS) profile" evidence="7">
    <location>
        <begin position="1"/>
        <end position="396"/>
    </location>
</feature>
<evidence type="ECO:0000256" key="1">
    <source>
        <dbReference type="ARBA" id="ARBA00004651"/>
    </source>
</evidence>
<dbReference type="SUPFAM" id="SSF103473">
    <property type="entry name" value="MFS general substrate transporter"/>
    <property type="match status" value="1"/>
</dbReference>
<keyword evidence="2" id="KW-1003">Cell membrane</keyword>
<evidence type="ECO:0000313" key="9">
    <source>
        <dbReference type="Proteomes" id="UP000593594"/>
    </source>
</evidence>
<feature type="transmembrane region" description="Helical" evidence="6">
    <location>
        <begin position="284"/>
        <end position="303"/>
    </location>
</feature>
<dbReference type="PROSITE" id="PS50850">
    <property type="entry name" value="MFS"/>
    <property type="match status" value="1"/>
</dbReference>
<dbReference type="PANTHER" id="PTHR43124">
    <property type="entry name" value="PURINE EFFLUX PUMP PBUE"/>
    <property type="match status" value="1"/>
</dbReference>
<dbReference type="Pfam" id="PF07690">
    <property type="entry name" value="MFS_1"/>
    <property type="match status" value="1"/>
</dbReference>
<dbReference type="InterPro" id="IPR011701">
    <property type="entry name" value="MFS"/>
</dbReference>
<feature type="transmembrane region" description="Helical" evidence="6">
    <location>
        <begin position="172"/>
        <end position="192"/>
    </location>
</feature>
<dbReference type="InterPro" id="IPR020846">
    <property type="entry name" value="MFS_dom"/>
</dbReference>
<dbReference type="GO" id="GO:0005886">
    <property type="term" value="C:plasma membrane"/>
    <property type="evidence" value="ECO:0007669"/>
    <property type="project" value="UniProtKB-SubCell"/>
</dbReference>
<evidence type="ECO:0000256" key="3">
    <source>
        <dbReference type="ARBA" id="ARBA00022692"/>
    </source>
</evidence>
<evidence type="ECO:0000256" key="5">
    <source>
        <dbReference type="ARBA" id="ARBA00023136"/>
    </source>
</evidence>
<evidence type="ECO:0000259" key="7">
    <source>
        <dbReference type="PROSITE" id="PS50850"/>
    </source>
</evidence>
<keyword evidence="5 6" id="KW-0472">Membrane</keyword>
<dbReference type="KEGG" id="kmn:HW532_19485"/>
<organism evidence="8 9">
    <name type="scientific">Kaustia mangrovi</name>
    <dbReference type="NCBI Taxonomy" id="2593653"/>
    <lineage>
        <taxon>Bacteria</taxon>
        <taxon>Pseudomonadati</taxon>
        <taxon>Pseudomonadota</taxon>
        <taxon>Alphaproteobacteria</taxon>
        <taxon>Hyphomicrobiales</taxon>
        <taxon>Parvibaculaceae</taxon>
        <taxon>Kaustia</taxon>
    </lineage>
</organism>